<feature type="transmembrane region" description="Helical" evidence="3">
    <location>
        <begin position="114"/>
        <end position="135"/>
    </location>
</feature>
<keyword evidence="5" id="KW-1185">Reference proteome</keyword>
<keyword evidence="3" id="KW-0472">Membrane</keyword>
<dbReference type="RefSeq" id="WP_015651692.1">
    <property type="nucleotide sequence ID" value="NC_020506.1"/>
</dbReference>
<dbReference type="PATRIC" id="fig|1121353.3.peg.1859"/>
<dbReference type="AlphaFoldDB" id="M1TSN2"/>
<dbReference type="EMBL" id="CP004354">
    <property type="protein sequence ID" value="AGG67261.1"/>
    <property type="molecule type" value="Genomic_DNA"/>
</dbReference>
<feature type="region of interest" description="Disordered" evidence="2">
    <location>
        <begin position="76"/>
        <end position="95"/>
    </location>
</feature>
<keyword evidence="1" id="KW-0175">Coiled coil</keyword>
<evidence type="ECO:0000256" key="2">
    <source>
        <dbReference type="SAM" id="MobiDB-lite"/>
    </source>
</evidence>
<evidence type="ECO:0000256" key="3">
    <source>
        <dbReference type="SAM" id="Phobius"/>
    </source>
</evidence>
<protein>
    <submittedName>
        <fullName evidence="4">Uncharacterized protein</fullName>
    </submittedName>
</protein>
<evidence type="ECO:0000313" key="4">
    <source>
        <dbReference type="EMBL" id="AGG67261.1"/>
    </source>
</evidence>
<proteinExistence type="predicted"/>
<keyword evidence="3" id="KW-1133">Transmembrane helix</keyword>
<reference evidence="4 5" key="1">
    <citation type="submission" date="2013-02" db="EMBL/GenBank/DDBJ databases">
        <title>The complete genome sequence of Corynebacterium callunae DSM 20147.</title>
        <authorList>
            <person name="Ruckert C."/>
            <person name="Albersmeier A."/>
            <person name="Kalinowski J."/>
        </authorList>
    </citation>
    <scope>NUCLEOTIDE SEQUENCE [LARGE SCALE GENOMIC DNA]</scope>
    <source>
        <strain evidence="4 5">DSM 20147</strain>
    </source>
</reference>
<dbReference type="KEGG" id="ccn:H924_09115"/>
<evidence type="ECO:0000256" key="1">
    <source>
        <dbReference type="SAM" id="Coils"/>
    </source>
</evidence>
<feature type="compositionally biased region" description="Basic residues" evidence="2">
    <location>
        <begin position="16"/>
        <end position="26"/>
    </location>
</feature>
<feature type="region of interest" description="Disordered" evidence="2">
    <location>
        <begin position="1"/>
        <end position="67"/>
    </location>
</feature>
<feature type="compositionally biased region" description="Low complexity" evidence="2">
    <location>
        <begin position="242"/>
        <end position="260"/>
    </location>
</feature>
<dbReference type="OrthoDB" id="4424797at2"/>
<organism evidence="4 5">
    <name type="scientific">Corynebacterium callunae DSM 20147</name>
    <dbReference type="NCBI Taxonomy" id="1121353"/>
    <lineage>
        <taxon>Bacteria</taxon>
        <taxon>Bacillati</taxon>
        <taxon>Actinomycetota</taxon>
        <taxon>Actinomycetes</taxon>
        <taxon>Mycobacteriales</taxon>
        <taxon>Corynebacteriaceae</taxon>
        <taxon>Corynebacterium</taxon>
    </lineage>
</organism>
<sequence length="278" mass="29732">MTMTNGSRTESDVRRERRTARTVRTARRPEATRLEPRNPRGASVSRDFSTAGRGASTSIETGRALDQRRHTTRALVNPGAQPTHKRRFQHKTGSQQVISVRGRRVVAKRADPKVIKTAIMIVILLCGGVFATMALSGTSTQQTFQLQELQSTETDLSNRIESLTRDVEEARSASTLAANAADMGMVSPVEPGVLEVQGNGEVIEKRPADAETRPIIDINGQVSPNQASSNPNETNAVTNNLQAIPPAATVPQTAATPPYQSGALPYAATTNQAGGAGQ</sequence>
<keyword evidence="3" id="KW-0812">Transmembrane</keyword>
<feature type="compositionally biased region" description="Low complexity" evidence="2">
    <location>
        <begin position="267"/>
        <end position="278"/>
    </location>
</feature>
<feature type="region of interest" description="Disordered" evidence="2">
    <location>
        <begin position="220"/>
        <end position="278"/>
    </location>
</feature>
<dbReference type="STRING" id="1121353.H924_09115"/>
<dbReference type="HOGENOM" id="CLU_073798_1_0_11"/>
<feature type="compositionally biased region" description="Basic and acidic residues" evidence="2">
    <location>
        <begin position="27"/>
        <end position="38"/>
    </location>
</feature>
<gene>
    <name evidence="4" type="ORF">H924_09115</name>
</gene>
<evidence type="ECO:0000313" key="5">
    <source>
        <dbReference type="Proteomes" id="UP000011760"/>
    </source>
</evidence>
<feature type="coiled-coil region" evidence="1">
    <location>
        <begin position="146"/>
        <end position="173"/>
    </location>
</feature>
<dbReference type="Proteomes" id="UP000011760">
    <property type="component" value="Chromosome"/>
</dbReference>
<feature type="compositionally biased region" description="Polar residues" evidence="2">
    <location>
        <begin position="220"/>
        <end position="241"/>
    </location>
</feature>
<dbReference type="eggNOG" id="COG2919">
    <property type="taxonomic scope" value="Bacteria"/>
</dbReference>
<name>M1TSN2_9CORY</name>
<accession>M1TSN2</accession>